<proteinExistence type="predicted"/>
<evidence type="ECO:0000313" key="2">
    <source>
        <dbReference type="EMBL" id="CAE7301189.1"/>
    </source>
</evidence>
<dbReference type="EMBL" id="CAJNDS010002066">
    <property type="protein sequence ID" value="CAE7301189.1"/>
    <property type="molecule type" value="Genomic_DNA"/>
</dbReference>
<comment type="caution">
    <text evidence="2">The sequence shown here is derived from an EMBL/GenBank/DDBJ whole genome shotgun (WGS) entry which is preliminary data.</text>
</comment>
<dbReference type="Proteomes" id="UP000604046">
    <property type="component" value="Unassembled WGS sequence"/>
</dbReference>
<name>A0A812NS79_9DINO</name>
<organism evidence="2 3">
    <name type="scientific">Symbiodinium natans</name>
    <dbReference type="NCBI Taxonomy" id="878477"/>
    <lineage>
        <taxon>Eukaryota</taxon>
        <taxon>Sar</taxon>
        <taxon>Alveolata</taxon>
        <taxon>Dinophyceae</taxon>
        <taxon>Suessiales</taxon>
        <taxon>Symbiodiniaceae</taxon>
        <taxon>Symbiodinium</taxon>
    </lineage>
</organism>
<evidence type="ECO:0000256" key="1">
    <source>
        <dbReference type="SAM" id="MobiDB-lite"/>
    </source>
</evidence>
<protein>
    <submittedName>
        <fullName evidence="2">Uncharacterized protein</fullName>
    </submittedName>
</protein>
<dbReference type="AlphaFoldDB" id="A0A812NS79"/>
<evidence type="ECO:0000313" key="3">
    <source>
        <dbReference type="Proteomes" id="UP000604046"/>
    </source>
</evidence>
<gene>
    <name evidence="2" type="ORF">SNAT2548_LOCUS15844</name>
</gene>
<sequence>MRNNVVRQVDGTSPDVTILASPQRALHLVQRFESLLAHHTQLRLNVAKTALWNEAGMAPDGLESLLLESRVWHGDHALEPSSRGLVLLGTPLGSPQFIANHLQALSARHTELSRALPRLGDTQALHLAHNRVQQRAWSSATWRACGQALQAVVHMAEVAAAAEAAELSAAALAADLWTATRRPLAASRQAGRGQRAGPQQLHGLTFAATSRSHCAGEAAEVEVDAEYLTTAAVARKATCTAPLHKCRRRPVEKVPGVEAGCQVAAEQPGPSTLADELLQQRARAADALARARTSLPPFPPLPPPDLSAATNAPIGGRALDEADTLSDTLSATTPVATPPPPNRSVAMVHHALGQMRLVPAAMRDGPADGGRGGNARFHAAALADSTARAAPMAGCSPARRPARDRNSWLFFVPLLHAATGNLSVPALADWQSLPDDAAGRFDTLAGALQAAPPAEPSCLARLLHGVAECDAQEMGAAPLGLPATDAALVASLRALPAAPIPLATALRLAQAPDGYVSAAAQSAFLRLMAARPWLQPRGLWPTTSEQRCPTVDDTDLALAVADAEQGVRMLMAVRAARAMASRPESHNARAPPTRPPRTPVQEDARQQEAEAGNGQAAMVHRLRRSRPAAKSEFLRISSGDLRATTCGREEGDLARCGPLPPARILLH</sequence>
<keyword evidence="3" id="KW-1185">Reference proteome</keyword>
<accession>A0A812NS79</accession>
<reference evidence="2" key="1">
    <citation type="submission" date="2021-02" db="EMBL/GenBank/DDBJ databases">
        <authorList>
            <person name="Dougan E. K."/>
            <person name="Rhodes N."/>
            <person name="Thang M."/>
            <person name="Chan C."/>
        </authorList>
    </citation>
    <scope>NUCLEOTIDE SEQUENCE</scope>
</reference>
<feature type="region of interest" description="Disordered" evidence="1">
    <location>
        <begin position="578"/>
        <end position="631"/>
    </location>
</feature>